<dbReference type="Proteomes" id="UP000053317">
    <property type="component" value="Unassembled WGS sequence"/>
</dbReference>
<protein>
    <submittedName>
        <fullName evidence="2">Uncharacterized protein</fullName>
    </submittedName>
</protein>
<sequence length="227" mass="25808">MEIFTIETLDPGVRDWLARKGFWTDDEIRQLMDLDATKCLSEIVMMLLVAVATQHGKRHRVNVENEHGRPTWRRSANFSNGGRKFSKEILTSMLTLSDEKTHSGARNDIFREALRNDAESVRVKDPEGGPKGYTNVPEHGDDRSDDGDREDEALKELLAHRKILISAPQNVEDELVWDGDLDISLKETQISIDENDEHFVDVSGESLPLIVHHKKNKPRGTSLMRLS</sequence>
<keyword evidence="3" id="KW-1185">Reference proteome</keyword>
<feature type="compositionally biased region" description="Basic and acidic residues" evidence="1">
    <location>
        <begin position="117"/>
        <end position="128"/>
    </location>
</feature>
<organism evidence="2 3">
    <name type="scientific">Phaeomoniella chlamydospora</name>
    <name type="common">Phaeoacremonium chlamydosporum</name>
    <dbReference type="NCBI Taxonomy" id="158046"/>
    <lineage>
        <taxon>Eukaryota</taxon>
        <taxon>Fungi</taxon>
        <taxon>Dikarya</taxon>
        <taxon>Ascomycota</taxon>
        <taxon>Pezizomycotina</taxon>
        <taxon>Eurotiomycetes</taxon>
        <taxon>Chaetothyriomycetidae</taxon>
        <taxon>Phaeomoniellales</taxon>
        <taxon>Phaeomoniellaceae</taxon>
        <taxon>Phaeomoniella</taxon>
    </lineage>
</organism>
<dbReference type="AlphaFoldDB" id="A0A0G2GWM1"/>
<dbReference type="EMBL" id="LCWF01000022">
    <property type="protein sequence ID" value="KKY27618.1"/>
    <property type="molecule type" value="Genomic_DNA"/>
</dbReference>
<name>A0A0G2GWM1_PHACM</name>
<accession>A0A0G2GWM1</accession>
<proteinExistence type="predicted"/>
<evidence type="ECO:0000313" key="3">
    <source>
        <dbReference type="Proteomes" id="UP000053317"/>
    </source>
</evidence>
<gene>
    <name evidence="2" type="ORF">UCRPC4_g00851</name>
</gene>
<feature type="region of interest" description="Disordered" evidence="1">
    <location>
        <begin position="117"/>
        <end position="148"/>
    </location>
</feature>
<reference evidence="2 3" key="2">
    <citation type="submission" date="2015-05" db="EMBL/GenBank/DDBJ databases">
        <authorList>
            <person name="Morales-Cruz A."/>
            <person name="Amrine K.C."/>
            <person name="Cantu D."/>
        </authorList>
    </citation>
    <scope>NUCLEOTIDE SEQUENCE [LARGE SCALE GENOMIC DNA]</scope>
    <source>
        <strain evidence="2">UCRPC4</strain>
    </source>
</reference>
<comment type="caution">
    <text evidence="2">The sequence shown here is derived from an EMBL/GenBank/DDBJ whole genome shotgun (WGS) entry which is preliminary data.</text>
</comment>
<evidence type="ECO:0000313" key="2">
    <source>
        <dbReference type="EMBL" id="KKY27618.1"/>
    </source>
</evidence>
<evidence type="ECO:0000256" key="1">
    <source>
        <dbReference type="SAM" id="MobiDB-lite"/>
    </source>
</evidence>
<reference evidence="2 3" key="1">
    <citation type="submission" date="2015-05" db="EMBL/GenBank/DDBJ databases">
        <title>Distinctive expansion of gene families associated with plant cell wall degradation and secondary metabolism in the genomes of grapevine trunk pathogens.</title>
        <authorList>
            <person name="Lawrence D.P."/>
            <person name="Travadon R."/>
            <person name="Rolshausen P.E."/>
            <person name="Baumgartner K."/>
        </authorList>
    </citation>
    <scope>NUCLEOTIDE SEQUENCE [LARGE SCALE GENOMIC DNA]</scope>
    <source>
        <strain evidence="2">UCRPC4</strain>
    </source>
</reference>